<dbReference type="RefSeq" id="WP_099019669.1">
    <property type="nucleotide sequence ID" value="NZ_NIHB01000003.1"/>
</dbReference>
<evidence type="ECO:0000313" key="1">
    <source>
        <dbReference type="EMBL" id="TDR18319.1"/>
    </source>
</evidence>
<dbReference type="InterPro" id="IPR019734">
    <property type="entry name" value="TPR_rpt"/>
</dbReference>
<comment type="caution">
    <text evidence="1">The sequence shown here is derived from an EMBL/GenBank/DDBJ whole genome shotgun (WGS) entry which is preliminary data.</text>
</comment>
<protein>
    <submittedName>
        <fullName evidence="1">Tetratricopeptide repeat protein</fullName>
    </submittedName>
</protein>
<dbReference type="AlphaFoldDB" id="A0A4R6XJ07"/>
<dbReference type="EMBL" id="SNZB01000005">
    <property type="protein sequence ID" value="TDR18319.1"/>
    <property type="molecule type" value="Genomic_DNA"/>
</dbReference>
<sequence length="481" mass="55385">MTNKKYYYAFPLMLMLMLMGCEKQSTKTQEQVESASLAWTSLQQKILFNLQEKNYGVAGNQIKQMMDLAGSDNERWEYIRMALVTMPKDLAMPLIDQALGLKSVRKDAAQLYGFSRVLTQFKNQKRALQLINQAVKKDKKDDFVYWRARLYLLAEQEDLAEKDYIWLINQDNDNVDYIGQYATLLSHLDRDDDAISLLAKHQTEPTLLFRLIVLLLQSEQNEAVDEKFNQLKMLIAGKSLTTEEYLQFGELAYWLEDYATSLELLQKVNSGDELSEAKLLIGRVLMEQGDTDRAIIVFNQVQNGPEAQAIPAYQFEVELLRQQGQYEEALAVVNRALSMFGLDAGLLYTRAMIYERVDNIPELEKDLLSLIEENPENADALNALGYTWADRDMNLDRAYDLIMRAYAIRPNDKAVLDSVGWIYYKKGDLAQAEKYLRLAIKNNQRDIESYQHLMTVLKAMGKTDEIEDLESQINNLFPASN</sequence>
<dbReference type="Pfam" id="PF13181">
    <property type="entry name" value="TPR_8"/>
    <property type="match status" value="1"/>
</dbReference>
<gene>
    <name evidence="1" type="ORF">C8D91_2235</name>
</gene>
<organism evidence="1 2">
    <name type="scientific">Marinicella litoralis</name>
    <dbReference type="NCBI Taxonomy" id="644220"/>
    <lineage>
        <taxon>Bacteria</taxon>
        <taxon>Pseudomonadati</taxon>
        <taxon>Pseudomonadota</taxon>
        <taxon>Gammaproteobacteria</taxon>
        <taxon>Lysobacterales</taxon>
        <taxon>Marinicellaceae</taxon>
        <taxon>Marinicella</taxon>
    </lineage>
</organism>
<name>A0A4R6XJ07_9GAMM</name>
<keyword evidence="2" id="KW-1185">Reference proteome</keyword>
<dbReference type="SMART" id="SM00028">
    <property type="entry name" value="TPR"/>
    <property type="match status" value="6"/>
</dbReference>
<dbReference type="Gene3D" id="1.25.40.10">
    <property type="entry name" value="Tetratricopeptide repeat domain"/>
    <property type="match status" value="2"/>
</dbReference>
<dbReference type="OrthoDB" id="9766710at2"/>
<dbReference type="PANTHER" id="PTHR12558:SF13">
    <property type="entry name" value="CELL DIVISION CYCLE PROTEIN 27 HOMOLOG"/>
    <property type="match status" value="1"/>
</dbReference>
<dbReference type="InterPro" id="IPR011990">
    <property type="entry name" value="TPR-like_helical_dom_sf"/>
</dbReference>
<accession>A0A4R6XJ07</accession>
<proteinExistence type="predicted"/>
<dbReference type="PANTHER" id="PTHR12558">
    <property type="entry name" value="CELL DIVISION CYCLE 16,23,27"/>
    <property type="match status" value="1"/>
</dbReference>
<dbReference type="Proteomes" id="UP000295724">
    <property type="component" value="Unassembled WGS sequence"/>
</dbReference>
<dbReference type="PROSITE" id="PS51257">
    <property type="entry name" value="PROKAR_LIPOPROTEIN"/>
    <property type="match status" value="1"/>
</dbReference>
<dbReference type="SUPFAM" id="SSF48452">
    <property type="entry name" value="TPR-like"/>
    <property type="match status" value="2"/>
</dbReference>
<reference evidence="1 2" key="1">
    <citation type="submission" date="2019-03" db="EMBL/GenBank/DDBJ databases">
        <title>Genomic Encyclopedia of Type Strains, Phase IV (KMG-IV): sequencing the most valuable type-strain genomes for metagenomic binning, comparative biology and taxonomic classification.</title>
        <authorList>
            <person name="Goeker M."/>
        </authorList>
    </citation>
    <scope>NUCLEOTIDE SEQUENCE [LARGE SCALE GENOMIC DNA]</scope>
    <source>
        <strain evidence="1 2">DSM 25488</strain>
    </source>
</reference>
<evidence type="ECO:0000313" key="2">
    <source>
        <dbReference type="Proteomes" id="UP000295724"/>
    </source>
</evidence>